<evidence type="ECO:0000313" key="2">
    <source>
        <dbReference type="Proteomes" id="UP000536100"/>
    </source>
</evidence>
<name>A0A7X0DP99_9SPIR</name>
<organism evidence="1 2">
    <name type="scientific">Borreliella californiensis</name>
    <dbReference type="NCBI Taxonomy" id="373543"/>
    <lineage>
        <taxon>Bacteria</taxon>
        <taxon>Pseudomonadati</taxon>
        <taxon>Spirochaetota</taxon>
        <taxon>Spirochaetia</taxon>
        <taxon>Spirochaetales</taxon>
        <taxon>Borreliaceae</taxon>
        <taxon>Borreliella</taxon>
    </lineage>
</organism>
<comment type="caution">
    <text evidence="1">The sequence shown here is derived from an EMBL/GenBank/DDBJ whole genome shotgun (WGS) entry which is preliminary data.</text>
</comment>
<dbReference type="EMBL" id="JACHFB010000001">
    <property type="protein sequence ID" value="MBB6212850.1"/>
    <property type="molecule type" value="Genomic_DNA"/>
</dbReference>
<gene>
    <name evidence="1" type="ORF">HNP67_000305</name>
</gene>
<proteinExistence type="predicted"/>
<protein>
    <submittedName>
        <fullName evidence="1">Uncharacterized protein</fullName>
    </submittedName>
</protein>
<sequence>MTESFLFLKEELLKFANIYKSIFLKLQYLIKITNLYIKTYYSDQSN</sequence>
<evidence type="ECO:0000313" key="1">
    <source>
        <dbReference type="EMBL" id="MBB6212850.1"/>
    </source>
</evidence>
<dbReference type="AlphaFoldDB" id="A0A7X0DP99"/>
<reference evidence="1 2" key="1">
    <citation type="submission" date="2020-08" db="EMBL/GenBank/DDBJ databases">
        <title>Genomic Encyclopedia of Type Strains, Phase IV (KMG-IV): sequencing the most valuable type-strain genomes for metagenomic binning, comparative biology and taxonomic classification.</title>
        <authorList>
            <person name="Goeker M."/>
        </authorList>
    </citation>
    <scope>NUCLEOTIDE SEQUENCE [LARGE SCALE GENOMIC DNA]</scope>
    <source>
        <strain evidence="1 2">DSM 17989</strain>
    </source>
</reference>
<accession>A0A7X0DP99</accession>
<dbReference type="Proteomes" id="UP000536100">
    <property type="component" value="Unassembled WGS sequence"/>
</dbReference>